<dbReference type="RefSeq" id="WP_108212976.1">
    <property type="nucleotide sequence ID" value="NZ_QBKI01000009.1"/>
</dbReference>
<reference evidence="2 3" key="1">
    <citation type="submission" date="2018-04" db="EMBL/GenBank/DDBJ databases">
        <title>Genomic Encyclopedia of Archaeal and Bacterial Type Strains, Phase II (KMG-II): from individual species to whole genera.</title>
        <authorList>
            <person name="Goeker M."/>
        </authorList>
    </citation>
    <scope>NUCLEOTIDE SEQUENCE [LARGE SCALE GENOMIC DNA]</scope>
    <source>
        <strain evidence="2 3">DSM 100162</strain>
    </source>
</reference>
<gene>
    <name evidence="2" type="ORF">C8N40_10964</name>
</gene>
<evidence type="ECO:0000313" key="2">
    <source>
        <dbReference type="EMBL" id="PTX14966.1"/>
    </source>
</evidence>
<dbReference type="AlphaFoldDB" id="A0A2T5YE33"/>
<proteinExistence type="predicted"/>
<keyword evidence="3" id="KW-1185">Reference proteome</keyword>
<evidence type="ECO:0000256" key="1">
    <source>
        <dbReference type="SAM" id="SignalP"/>
    </source>
</evidence>
<evidence type="ECO:0000313" key="3">
    <source>
        <dbReference type="Proteomes" id="UP000244225"/>
    </source>
</evidence>
<organism evidence="2 3">
    <name type="scientific">Pontibacter mucosus</name>
    <dbReference type="NCBI Taxonomy" id="1649266"/>
    <lineage>
        <taxon>Bacteria</taxon>
        <taxon>Pseudomonadati</taxon>
        <taxon>Bacteroidota</taxon>
        <taxon>Cytophagia</taxon>
        <taxon>Cytophagales</taxon>
        <taxon>Hymenobacteraceae</taxon>
        <taxon>Pontibacter</taxon>
    </lineage>
</organism>
<evidence type="ECO:0008006" key="4">
    <source>
        <dbReference type="Google" id="ProtNLM"/>
    </source>
</evidence>
<name>A0A2T5YE33_9BACT</name>
<sequence length="131" mass="14931">MKKSLLILVMVLMGTAGYAQRLGSADDGLDLVVLSMELDGPAMASMEMKQELDLTDEQYLMVDKLNKSRYQQLQQVEASFSHDALSRAREFRSVQRQNDESLRSVLTAQQLLKYQKLEGRLDAHLITEHEE</sequence>
<dbReference type="OrthoDB" id="852344at2"/>
<keyword evidence="1" id="KW-0732">Signal</keyword>
<feature type="chain" id="PRO_5015598761" description="Spy/CpxP family protein refolding chaperone" evidence="1">
    <location>
        <begin position="22"/>
        <end position="131"/>
    </location>
</feature>
<accession>A0A2T5YE33</accession>
<dbReference type="EMBL" id="QBKI01000009">
    <property type="protein sequence ID" value="PTX14966.1"/>
    <property type="molecule type" value="Genomic_DNA"/>
</dbReference>
<dbReference type="Proteomes" id="UP000244225">
    <property type="component" value="Unassembled WGS sequence"/>
</dbReference>
<protein>
    <recommendedName>
        <fullName evidence="4">Spy/CpxP family protein refolding chaperone</fullName>
    </recommendedName>
</protein>
<feature type="signal peptide" evidence="1">
    <location>
        <begin position="1"/>
        <end position="21"/>
    </location>
</feature>
<comment type="caution">
    <text evidence="2">The sequence shown here is derived from an EMBL/GenBank/DDBJ whole genome shotgun (WGS) entry which is preliminary data.</text>
</comment>